<evidence type="ECO:0000313" key="2">
    <source>
        <dbReference type="EMBL" id="CAG8779321.1"/>
    </source>
</evidence>
<comment type="caution">
    <text evidence="2">The sequence shown here is derived from an EMBL/GenBank/DDBJ whole genome shotgun (WGS) entry which is preliminary data.</text>
</comment>
<accession>A0ABN7VKN6</accession>
<reference evidence="2 3" key="1">
    <citation type="submission" date="2021-06" db="EMBL/GenBank/DDBJ databases">
        <authorList>
            <person name="Kallberg Y."/>
            <person name="Tangrot J."/>
            <person name="Rosling A."/>
        </authorList>
    </citation>
    <scope>NUCLEOTIDE SEQUENCE [LARGE SCALE GENOMIC DNA]</scope>
    <source>
        <strain evidence="2 3">120-4 pot B 10/14</strain>
    </source>
</reference>
<proteinExistence type="predicted"/>
<dbReference type="Pfam" id="PF10551">
    <property type="entry name" value="MULE"/>
    <property type="match status" value="1"/>
</dbReference>
<feature type="non-terminal residue" evidence="2">
    <location>
        <position position="1"/>
    </location>
</feature>
<protein>
    <submittedName>
        <fullName evidence="2">21241_t:CDS:1</fullName>
    </submittedName>
</protein>
<organism evidence="2 3">
    <name type="scientific">Gigaspora margarita</name>
    <dbReference type="NCBI Taxonomy" id="4874"/>
    <lineage>
        <taxon>Eukaryota</taxon>
        <taxon>Fungi</taxon>
        <taxon>Fungi incertae sedis</taxon>
        <taxon>Mucoromycota</taxon>
        <taxon>Glomeromycotina</taxon>
        <taxon>Glomeromycetes</taxon>
        <taxon>Diversisporales</taxon>
        <taxon>Gigasporaceae</taxon>
        <taxon>Gigaspora</taxon>
    </lineage>
</organism>
<sequence>KVVKEANIDQTEYANKFEYSNESEYAYKSEDSNLLTSFKESKKDLVTKKVNGPFSINASYSKTNNPEYSVYINKIVNKYNYHLSIEMIKFEETLLSDESTEFHVWIFEEVLKATGKQPRVIITNANTAVDSAVCQVFSQSYPIYCAFHLIQNINKHLRNCLADDYKKFIEAFYICRNSLVKEIFERSKKKIYRKLYSTYKKALNKALTSRSNSQWLINLLKEFTENDDKSSENLSKNEVDSDKENKEFVLKNSKKRCGKDRLAGTKRLELAYEQRIMKK</sequence>
<dbReference type="PANTHER" id="PTHR31669">
    <property type="entry name" value="PROTEIN FAR1-RELATED SEQUENCE 10-RELATED"/>
    <property type="match status" value="1"/>
</dbReference>
<name>A0ABN7VKN6_GIGMA</name>
<dbReference type="EMBL" id="CAJVQB010016312">
    <property type="protein sequence ID" value="CAG8779321.1"/>
    <property type="molecule type" value="Genomic_DNA"/>
</dbReference>
<gene>
    <name evidence="2" type="ORF">GMARGA_LOCUS19502</name>
</gene>
<dbReference type="Proteomes" id="UP000789901">
    <property type="component" value="Unassembled WGS sequence"/>
</dbReference>
<feature type="domain" description="MULE transposase" evidence="1">
    <location>
        <begin position="88"/>
        <end position="152"/>
    </location>
</feature>
<evidence type="ECO:0000259" key="1">
    <source>
        <dbReference type="Pfam" id="PF10551"/>
    </source>
</evidence>
<keyword evidence="3" id="KW-1185">Reference proteome</keyword>
<dbReference type="PANTHER" id="PTHR31669:SF251">
    <property type="entry name" value="PROTEIN FAR1-RELATED SEQUENCE"/>
    <property type="match status" value="1"/>
</dbReference>
<dbReference type="InterPro" id="IPR031052">
    <property type="entry name" value="FHY3/FAR1"/>
</dbReference>
<dbReference type="InterPro" id="IPR018289">
    <property type="entry name" value="MULE_transposase_dom"/>
</dbReference>
<evidence type="ECO:0000313" key="3">
    <source>
        <dbReference type="Proteomes" id="UP000789901"/>
    </source>
</evidence>